<dbReference type="RefSeq" id="WP_090011822.1">
    <property type="nucleotide sequence ID" value="NZ_FNET01000019.1"/>
</dbReference>
<protein>
    <recommendedName>
        <fullName evidence="2">Helix-turn-helix domain-containing protein</fullName>
    </recommendedName>
</protein>
<feature type="region of interest" description="Disordered" evidence="1">
    <location>
        <begin position="62"/>
        <end position="84"/>
    </location>
</feature>
<dbReference type="Proteomes" id="UP000199682">
    <property type="component" value="Unassembled WGS sequence"/>
</dbReference>
<evidence type="ECO:0000313" key="4">
    <source>
        <dbReference type="Proteomes" id="UP000199682"/>
    </source>
</evidence>
<reference evidence="4" key="1">
    <citation type="submission" date="2016-10" db="EMBL/GenBank/DDBJ databases">
        <authorList>
            <person name="Varghese N."/>
            <person name="Submissions S."/>
        </authorList>
    </citation>
    <scope>NUCLEOTIDE SEQUENCE [LARGE SCALE GENOMIC DNA]</scope>
    <source>
        <strain evidence="4">DSM 44796</strain>
    </source>
</reference>
<evidence type="ECO:0000256" key="1">
    <source>
        <dbReference type="SAM" id="MobiDB-lite"/>
    </source>
</evidence>
<name>A0A1G9RV12_9PSEU</name>
<evidence type="ECO:0000259" key="2">
    <source>
        <dbReference type="Pfam" id="PF19575"/>
    </source>
</evidence>
<sequence>MTNQPAIQKPYPAHKLTAEQRAELVANLEQRYTAGASIRALAEESGYSYGAIHGWLTGAGVTLRPRGGANRPRPALRAKGSGSR</sequence>
<dbReference type="EMBL" id="FNET01000019">
    <property type="protein sequence ID" value="SDM27071.1"/>
    <property type="molecule type" value="Genomic_DNA"/>
</dbReference>
<gene>
    <name evidence="3" type="ORF">SAMN04488074_11928</name>
</gene>
<dbReference type="InterPro" id="IPR045745">
    <property type="entry name" value="HTH_58_Actinobacteria-type"/>
</dbReference>
<feature type="compositionally biased region" description="Low complexity" evidence="1">
    <location>
        <begin position="63"/>
        <end position="78"/>
    </location>
</feature>
<feature type="domain" description="Helix-turn-helix" evidence="2">
    <location>
        <begin position="15"/>
        <end position="71"/>
    </location>
</feature>
<dbReference type="Pfam" id="PF19575">
    <property type="entry name" value="HTH_58"/>
    <property type="match status" value="1"/>
</dbReference>
<organism evidence="3 4">
    <name type="scientific">Lentzea albidocapillata subsp. violacea</name>
    <dbReference type="NCBI Taxonomy" id="128104"/>
    <lineage>
        <taxon>Bacteria</taxon>
        <taxon>Bacillati</taxon>
        <taxon>Actinomycetota</taxon>
        <taxon>Actinomycetes</taxon>
        <taxon>Pseudonocardiales</taxon>
        <taxon>Pseudonocardiaceae</taxon>
        <taxon>Lentzea</taxon>
    </lineage>
</organism>
<evidence type="ECO:0000313" key="3">
    <source>
        <dbReference type="EMBL" id="SDM27071.1"/>
    </source>
</evidence>
<proteinExistence type="predicted"/>
<accession>A0A1G9RV12</accession>
<dbReference type="AlphaFoldDB" id="A0A1G9RV12"/>